<evidence type="ECO:0000256" key="4">
    <source>
        <dbReference type="ARBA" id="ARBA00011193"/>
    </source>
</evidence>
<sequence length="161" mass="17743">MSSISSDPSSRGTLLLMNGPNLGRLGRRRPEVYGTVTLADIQDQVTGVAQAHGWRVISVQSNHEGDLVDFLEQHRASAQALVINPGALMMNGWSLRDALEDLDFPWFEVHISNVWAREAFRHSSVISALASGVIAGLGVRCYEVAARELIEHHEHHAARTR</sequence>
<feature type="binding site" evidence="7">
    <location>
        <position position="84"/>
    </location>
    <ligand>
        <name>substrate</name>
    </ligand>
</feature>
<dbReference type="PANTHER" id="PTHR21272">
    <property type="entry name" value="CATABOLIC 3-DEHYDROQUINASE"/>
    <property type="match status" value="1"/>
</dbReference>
<comment type="caution">
    <text evidence="7">Lacks conserved residue(s) required for the propagation of feature annotation.</text>
</comment>
<dbReference type="EC" id="4.2.1.10" evidence="5 7"/>
<comment type="similarity">
    <text evidence="3 7">Belongs to the type-II 3-dehydroquinase family.</text>
</comment>
<dbReference type="EMBL" id="CP104562">
    <property type="protein sequence ID" value="UXH76104.1"/>
    <property type="molecule type" value="Genomic_DNA"/>
</dbReference>
<evidence type="ECO:0000256" key="2">
    <source>
        <dbReference type="ARBA" id="ARBA00004902"/>
    </source>
</evidence>
<dbReference type="InterPro" id="IPR001874">
    <property type="entry name" value="DHquinase_II"/>
</dbReference>
<dbReference type="Proteomes" id="UP001064933">
    <property type="component" value="Chromosome"/>
</dbReference>
<evidence type="ECO:0000256" key="6">
    <source>
        <dbReference type="ARBA" id="ARBA00023239"/>
    </source>
</evidence>
<feature type="binding site" evidence="7">
    <location>
        <position position="121"/>
    </location>
    <ligand>
        <name>substrate</name>
    </ligand>
</feature>
<evidence type="ECO:0000256" key="1">
    <source>
        <dbReference type="ARBA" id="ARBA00001864"/>
    </source>
</evidence>
<gene>
    <name evidence="7" type="primary">aroQ</name>
    <name evidence="8" type="ORF">N4261_13575</name>
</gene>
<feature type="site" description="Transition state stabilizer" evidence="7">
    <location>
        <position position="28"/>
    </location>
</feature>
<dbReference type="InterPro" id="IPR036441">
    <property type="entry name" value="DHquinase_II_sf"/>
</dbReference>
<organism evidence="8 9">
    <name type="scientific">Roseateles amylovorans</name>
    <dbReference type="NCBI Taxonomy" id="2978473"/>
    <lineage>
        <taxon>Bacteria</taxon>
        <taxon>Pseudomonadati</taxon>
        <taxon>Pseudomonadota</taxon>
        <taxon>Betaproteobacteria</taxon>
        <taxon>Burkholderiales</taxon>
        <taxon>Sphaerotilaceae</taxon>
        <taxon>Roseateles</taxon>
    </lineage>
</organism>
<keyword evidence="9" id="KW-1185">Reference proteome</keyword>
<evidence type="ECO:0000256" key="5">
    <source>
        <dbReference type="ARBA" id="ARBA00012060"/>
    </source>
</evidence>
<feature type="active site" description="Proton acceptor" evidence="7">
    <location>
        <position position="33"/>
    </location>
</feature>
<dbReference type="NCBIfam" id="NF003807">
    <property type="entry name" value="PRK05395.1-4"/>
    <property type="match status" value="1"/>
</dbReference>
<accession>A0ABY6AUR0</accession>
<keyword evidence="7" id="KW-0057">Aromatic amino acid biosynthesis</keyword>
<dbReference type="SUPFAM" id="SSF52304">
    <property type="entry name" value="Type II 3-dehydroquinate dehydratase"/>
    <property type="match status" value="1"/>
</dbReference>
<dbReference type="PANTHER" id="PTHR21272:SF3">
    <property type="entry name" value="CATABOLIC 3-DEHYDROQUINASE"/>
    <property type="match status" value="1"/>
</dbReference>
<protein>
    <recommendedName>
        <fullName evidence="5 7">3-dehydroquinate dehydratase</fullName>
        <shortName evidence="7">3-dehydroquinase</shortName>
        <ecNumber evidence="5 7">4.2.1.10</ecNumber>
    </recommendedName>
    <alternativeName>
        <fullName evidence="7">Type II DHQase</fullName>
    </alternativeName>
</protein>
<evidence type="ECO:0000313" key="8">
    <source>
        <dbReference type="EMBL" id="UXH76104.1"/>
    </source>
</evidence>
<evidence type="ECO:0000256" key="3">
    <source>
        <dbReference type="ARBA" id="ARBA00011037"/>
    </source>
</evidence>
<dbReference type="NCBIfam" id="NF003805">
    <property type="entry name" value="PRK05395.1-2"/>
    <property type="match status" value="1"/>
</dbReference>
<keyword evidence="7" id="KW-0028">Amino-acid biosynthesis</keyword>
<keyword evidence="6 7" id="KW-0456">Lyase</keyword>
<comment type="catalytic activity">
    <reaction evidence="1 7">
        <text>3-dehydroquinate = 3-dehydroshikimate + H2O</text>
        <dbReference type="Rhea" id="RHEA:21096"/>
        <dbReference type="ChEBI" id="CHEBI:15377"/>
        <dbReference type="ChEBI" id="CHEBI:16630"/>
        <dbReference type="ChEBI" id="CHEBI:32364"/>
        <dbReference type="EC" id="4.2.1.10"/>
    </reaction>
</comment>
<proteinExistence type="inferred from homology"/>
<comment type="pathway">
    <text evidence="2 7">Metabolic intermediate biosynthesis; chorismate biosynthesis; chorismate from D-erythrose 4-phosphate and phosphoenolpyruvate: step 3/7.</text>
</comment>
<dbReference type="Pfam" id="PF01220">
    <property type="entry name" value="DHquinase_II"/>
    <property type="match status" value="1"/>
</dbReference>
<name>A0ABY6AUR0_9BURK</name>
<reference evidence="8" key="1">
    <citation type="submission" date="2022-10" db="EMBL/GenBank/DDBJ databases">
        <title>Characterization and whole genome sequencing of a new Roseateles species, isolated from fresh water.</title>
        <authorList>
            <person name="Guliayeva D.Y."/>
            <person name="Akhremchuk A.E."/>
            <person name="Sikolenko M.A."/>
            <person name="Valentovich L.N."/>
            <person name="Sidarenka A.V."/>
        </authorList>
    </citation>
    <scope>NUCLEOTIDE SEQUENCE</scope>
    <source>
        <strain evidence="8">BIM B-1768</strain>
    </source>
</reference>
<comment type="function">
    <text evidence="7">Catalyzes a trans-dehydration via an enolate intermediate.</text>
</comment>
<feature type="binding site" evidence="7">
    <location>
        <begin position="111"/>
        <end position="112"/>
    </location>
    <ligand>
        <name>substrate</name>
    </ligand>
</feature>
<dbReference type="PIRSF" id="PIRSF001399">
    <property type="entry name" value="DHquinase_II"/>
    <property type="match status" value="1"/>
</dbReference>
<dbReference type="Gene3D" id="3.40.50.9100">
    <property type="entry name" value="Dehydroquinase, class II"/>
    <property type="match status" value="1"/>
</dbReference>
<feature type="binding site" evidence="7">
    <location>
        <position position="97"/>
    </location>
    <ligand>
        <name>substrate</name>
    </ligand>
</feature>
<feature type="active site" description="Proton donor" evidence="7">
    <location>
        <position position="110"/>
    </location>
</feature>
<evidence type="ECO:0000256" key="7">
    <source>
        <dbReference type="HAMAP-Rule" id="MF_00169"/>
    </source>
</evidence>
<dbReference type="RefSeq" id="WP_261755836.1">
    <property type="nucleotide sequence ID" value="NZ_CP104562.2"/>
</dbReference>
<dbReference type="CDD" id="cd00466">
    <property type="entry name" value="DHQase_II"/>
    <property type="match status" value="1"/>
</dbReference>
<dbReference type="HAMAP" id="MF_00169">
    <property type="entry name" value="AroQ"/>
    <property type="match status" value="1"/>
</dbReference>
<evidence type="ECO:0000313" key="9">
    <source>
        <dbReference type="Proteomes" id="UP001064933"/>
    </source>
</evidence>
<comment type="subunit">
    <text evidence="4 7">Homododecamer.</text>
</comment>